<name>A0A520RYB4_9GAMM</name>
<gene>
    <name evidence="2" type="ORF">EVA69_04595</name>
</gene>
<dbReference type="EMBL" id="SHAH01000064">
    <property type="protein sequence ID" value="RZO75236.1"/>
    <property type="molecule type" value="Genomic_DNA"/>
</dbReference>
<evidence type="ECO:0008006" key="4">
    <source>
        <dbReference type="Google" id="ProtNLM"/>
    </source>
</evidence>
<organism evidence="2 3">
    <name type="scientific">OM182 bacterium</name>
    <dbReference type="NCBI Taxonomy" id="2510334"/>
    <lineage>
        <taxon>Bacteria</taxon>
        <taxon>Pseudomonadati</taxon>
        <taxon>Pseudomonadota</taxon>
        <taxon>Gammaproteobacteria</taxon>
        <taxon>OMG group</taxon>
        <taxon>OM182 clade</taxon>
    </lineage>
</organism>
<keyword evidence="1" id="KW-0812">Transmembrane</keyword>
<protein>
    <recommendedName>
        <fullName evidence="4">DUF4345 domain-containing protein</fullName>
    </recommendedName>
</protein>
<feature type="transmembrane region" description="Helical" evidence="1">
    <location>
        <begin position="120"/>
        <end position="140"/>
    </location>
</feature>
<proteinExistence type="predicted"/>
<evidence type="ECO:0000256" key="1">
    <source>
        <dbReference type="SAM" id="Phobius"/>
    </source>
</evidence>
<reference evidence="2 3" key="1">
    <citation type="submission" date="2019-02" db="EMBL/GenBank/DDBJ databases">
        <title>Prokaryotic population dynamics and viral predation in marine succession experiment using metagenomics: the confinement effect.</title>
        <authorList>
            <person name="Haro-Moreno J.M."/>
            <person name="Rodriguez-Valera F."/>
            <person name="Lopez-Perez M."/>
        </authorList>
    </citation>
    <scope>NUCLEOTIDE SEQUENCE [LARGE SCALE GENOMIC DNA]</scope>
    <source>
        <strain evidence="2">MED-G158</strain>
    </source>
</reference>
<comment type="caution">
    <text evidence="2">The sequence shown here is derived from an EMBL/GenBank/DDBJ whole genome shotgun (WGS) entry which is preliminary data.</text>
</comment>
<feature type="transmembrane region" description="Helical" evidence="1">
    <location>
        <begin position="21"/>
        <end position="45"/>
    </location>
</feature>
<evidence type="ECO:0000313" key="3">
    <source>
        <dbReference type="Proteomes" id="UP000320404"/>
    </source>
</evidence>
<keyword evidence="1" id="KW-1133">Transmembrane helix</keyword>
<evidence type="ECO:0000313" key="2">
    <source>
        <dbReference type="EMBL" id="RZO75236.1"/>
    </source>
</evidence>
<accession>A0A520RYB4</accession>
<keyword evidence="1" id="KW-0472">Membrane</keyword>
<dbReference type="Proteomes" id="UP000320404">
    <property type="component" value="Unassembled WGS sequence"/>
</dbReference>
<dbReference type="AlphaFoldDB" id="A0A520RYB4"/>
<sequence length="146" mass="16032">MLSNGRRYEVSSLNHFHAPLPWFYLLANRLLLAGLTALFLFAPKVWFANLGIELVDELGYTELKAMYIGLMGTLTLNSLLGAVRERFLDPALDLCLLSYAALASVRAWEILVEGIFDSFTLQLLAAELASAAAVAVALIIRLKSST</sequence>